<dbReference type="InterPro" id="IPR037668">
    <property type="entry name" value="SPMIP3"/>
</dbReference>
<dbReference type="PANTHER" id="PTHR31763:SF2">
    <property type="entry name" value="CHROMOSOME 1 OPEN READING FRAME 100"/>
    <property type="match status" value="1"/>
</dbReference>
<evidence type="ECO:0000313" key="1">
    <source>
        <dbReference type="Ensembl" id="ENSRNOP00000089984.1"/>
    </source>
</evidence>
<reference evidence="1" key="1">
    <citation type="submission" date="2024-01" db="EMBL/GenBank/DDBJ databases">
        <title>GRCr8: a new rat reference genome assembly contstructed from accurate long reads and long range scaffolding.</title>
        <authorList>
            <person name="Doris P.A."/>
            <person name="Kalbfleisch T."/>
            <person name="Li K."/>
            <person name="Howe K."/>
            <person name="Wood J."/>
        </authorList>
    </citation>
    <scope>NUCLEOTIDE SEQUENCE [LARGE SCALE GENOMIC DNA]</scope>
    <source>
        <strain evidence="1">Brown Norway</strain>
    </source>
</reference>
<dbReference type="Ensembl" id="ENSRNOT00000109629.2">
    <property type="protein sequence ID" value="ENSRNOP00000089984.1"/>
    <property type="gene ID" value="ENSRNOG00000021411.4"/>
</dbReference>
<proteinExistence type="predicted"/>
<dbReference type="Proteomes" id="UP000002494">
    <property type="component" value="Chromosome 13"/>
</dbReference>
<evidence type="ECO:0000313" key="2">
    <source>
        <dbReference type="Proteomes" id="UP000002494"/>
    </source>
</evidence>
<dbReference type="AGR" id="RGD:1588722"/>
<name>A0A8I6ACQ9_RAT</name>
<keyword evidence="2" id="KW-1185">Reference proteome</keyword>
<reference evidence="1" key="2">
    <citation type="submission" date="2025-08" db="UniProtKB">
        <authorList>
            <consortium name="Ensembl"/>
        </authorList>
    </citation>
    <scope>IDENTIFICATION</scope>
    <source>
        <strain evidence="1">Brown Norway</strain>
    </source>
</reference>
<dbReference type="AlphaFoldDB" id="A0A8I6ACQ9"/>
<reference evidence="1" key="3">
    <citation type="submission" date="2025-09" db="UniProtKB">
        <authorList>
            <consortium name="Ensembl"/>
        </authorList>
    </citation>
    <scope>IDENTIFICATION</scope>
    <source>
        <strain evidence="1">Brown Norway</strain>
    </source>
</reference>
<dbReference type="OrthoDB" id="10034627at2759"/>
<dbReference type="PANTHER" id="PTHR31763">
    <property type="entry name" value="HYPOTHETICAL PROTEIN LOC689766"/>
    <property type="match status" value="1"/>
</dbReference>
<dbReference type="RGD" id="1588722">
    <property type="gene designation" value="Spmip3"/>
</dbReference>
<accession>A0A8I6ACQ9</accession>
<sequence length="153" mass="17831">LKHLLPSEENFFEEGGGPCSLLPKPAIRLYITHQGRDVKGWTTGQLARLHFDYSVKKAPRPLIDLAIPPRSKTPYEPQLDQQTLFRYICYRRLSRPTDKWHNETTYERSYSLPFYELGWDKKLGTISSHPRPVNSVPEVYCCDERNGFARSTF</sequence>
<dbReference type="GeneTree" id="ENSGT00390000017364"/>
<protein>
    <submittedName>
        <fullName evidence="1">Sperm microtubule inner protein 3</fullName>
    </submittedName>
</protein>
<gene>
    <name evidence="1 3" type="primary">Spmip3</name>
    <name evidence="3" type="synonym">C13h1orf100</name>
    <name evidence="3" type="synonym">LOC689766</name>
</gene>
<dbReference type="Pfam" id="PF17670">
    <property type="entry name" value="DUF5530"/>
    <property type="match status" value="1"/>
</dbReference>
<evidence type="ECO:0000313" key="3">
    <source>
        <dbReference type="RGD" id="1588722"/>
    </source>
</evidence>
<organism evidence="1 2">
    <name type="scientific">Rattus norvegicus</name>
    <name type="common">Rat</name>
    <dbReference type="NCBI Taxonomy" id="10116"/>
    <lineage>
        <taxon>Eukaryota</taxon>
        <taxon>Metazoa</taxon>
        <taxon>Chordata</taxon>
        <taxon>Craniata</taxon>
        <taxon>Vertebrata</taxon>
        <taxon>Euteleostomi</taxon>
        <taxon>Mammalia</taxon>
        <taxon>Eutheria</taxon>
        <taxon>Euarchontoglires</taxon>
        <taxon>Glires</taxon>
        <taxon>Rodentia</taxon>
        <taxon>Myomorpha</taxon>
        <taxon>Muroidea</taxon>
        <taxon>Muridae</taxon>
        <taxon>Murinae</taxon>
        <taxon>Rattus</taxon>
    </lineage>
</organism>